<dbReference type="AlphaFoldDB" id="A0A1X1TQJ7"/>
<organism evidence="1 2">
    <name type="scientific">Mycobacterium conspicuum</name>
    <dbReference type="NCBI Taxonomy" id="44010"/>
    <lineage>
        <taxon>Bacteria</taxon>
        <taxon>Bacillati</taxon>
        <taxon>Actinomycetota</taxon>
        <taxon>Actinomycetes</taxon>
        <taxon>Mycobacteriales</taxon>
        <taxon>Mycobacteriaceae</taxon>
        <taxon>Mycobacterium</taxon>
    </lineage>
</organism>
<evidence type="ECO:0000313" key="2">
    <source>
        <dbReference type="Proteomes" id="UP000467385"/>
    </source>
</evidence>
<evidence type="ECO:0000313" key="1">
    <source>
        <dbReference type="EMBL" id="BBZ40342.1"/>
    </source>
</evidence>
<protein>
    <submittedName>
        <fullName evidence="1">Uncharacterized protein</fullName>
    </submittedName>
</protein>
<proteinExistence type="predicted"/>
<gene>
    <name evidence="1" type="ORF">MCNS_34050</name>
</gene>
<dbReference type="STRING" id="44010.AWC00_03345"/>
<dbReference type="EMBL" id="AP022613">
    <property type="protein sequence ID" value="BBZ40342.1"/>
    <property type="molecule type" value="Genomic_DNA"/>
</dbReference>
<sequence length="204" mass="21470">MRGEGGVRGRHLPQLALGVVLAVLLIGAFAFVGVRHTHGTPARPTAQPSSSTRAPAPATSFAIPGCYSRWVQPAARPAKLNILGCASVAVALQDMSWSSWGPQGADGTGTAVFKMCEPNCALGSQVTEPVVVHAWNPRPPRNDSGCPIGLDVFADMILAFPKGVPPGDAQKMTTRYNGMPAVHYENYSADAHGDAEFIGFTWCS</sequence>
<dbReference type="Proteomes" id="UP000467385">
    <property type="component" value="Chromosome"/>
</dbReference>
<name>A0A1X1TQJ7_9MYCO</name>
<reference evidence="1 2" key="1">
    <citation type="journal article" date="2019" name="Emerg. Microbes Infect.">
        <title>Comprehensive subspecies identification of 175 nontuberculous mycobacteria species based on 7547 genomic profiles.</title>
        <authorList>
            <person name="Matsumoto Y."/>
            <person name="Kinjo T."/>
            <person name="Motooka D."/>
            <person name="Nabeya D."/>
            <person name="Jung N."/>
            <person name="Uechi K."/>
            <person name="Horii T."/>
            <person name="Iida T."/>
            <person name="Fujita J."/>
            <person name="Nakamura S."/>
        </authorList>
    </citation>
    <scope>NUCLEOTIDE SEQUENCE [LARGE SCALE GENOMIC DNA]</scope>
    <source>
        <strain evidence="1 2">JCM 14738</strain>
    </source>
</reference>
<accession>A0A1X1TQJ7</accession>
<keyword evidence="2" id="KW-1185">Reference proteome</keyword>
<dbReference type="OrthoDB" id="5149662at2"/>